<dbReference type="GO" id="GO:0052913">
    <property type="term" value="F:16S rRNA (guanine(966)-N(2))-methyltransferase activity"/>
    <property type="evidence" value="ECO:0007669"/>
    <property type="project" value="UniProtKB-EC"/>
</dbReference>
<dbReference type="InterPro" id="IPR029063">
    <property type="entry name" value="SAM-dependent_MTases_sf"/>
</dbReference>
<gene>
    <name evidence="3" type="ORF">FHU29_000701</name>
</gene>
<keyword evidence="1 3" id="KW-0489">Methyltransferase</keyword>
<proteinExistence type="predicted"/>
<comment type="caution">
    <text evidence="3">The sequence shown here is derived from an EMBL/GenBank/DDBJ whole genome shotgun (WGS) entry which is preliminary data.</text>
</comment>
<dbReference type="AlphaFoldDB" id="A0A839RIQ3"/>
<dbReference type="Pfam" id="PF03602">
    <property type="entry name" value="Cons_hypoth95"/>
    <property type="match status" value="1"/>
</dbReference>
<keyword evidence="2 3" id="KW-0808">Transferase</keyword>
<sequence>MTRIIAGGAGGIRLRVPPKGTRPTTDRVREALFSVLSSRIDFDGLRVLDLYAGSGALGLESLSRGAALAVFVESGARAVAVIKDNIQTVRLPGAEVIKGAVTATLGREPAQQFSLVFADPPYTVGDGSIEEMLALLVRHQWLAPEALVVIERSSRSPLTTWPDGFEAITSRKYGETRIDIAQSR</sequence>
<dbReference type="NCBIfam" id="TIGR00095">
    <property type="entry name" value="16S rRNA (guanine(966)-N(2))-methyltransferase RsmD"/>
    <property type="match status" value="1"/>
</dbReference>
<evidence type="ECO:0000256" key="1">
    <source>
        <dbReference type="ARBA" id="ARBA00022603"/>
    </source>
</evidence>
<dbReference type="SUPFAM" id="SSF53335">
    <property type="entry name" value="S-adenosyl-L-methionine-dependent methyltransferases"/>
    <property type="match status" value="1"/>
</dbReference>
<dbReference type="CDD" id="cd02440">
    <property type="entry name" value="AdoMet_MTases"/>
    <property type="match status" value="1"/>
</dbReference>
<dbReference type="EC" id="2.1.1.171" evidence="3"/>
<dbReference type="InterPro" id="IPR004398">
    <property type="entry name" value="RNA_MeTrfase_RsmD"/>
</dbReference>
<keyword evidence="4" id="KW-1185">Reference proteome</keyword>
<accession>A0A839RIQ3</accession>
<dbReference type="EMBL" id="JACHWS010000001">
    <property type="protein sequence ID" value="MBB3036267.1"/>
    <property type="molecule type" value="Genomic_DNA"/>
</dbReference>
<evidence type="ECO:0000313" key="4">
    <source>
        <dbReference type="Proteomes" id="UP000567922"/>
    </source>
</evidence>
<dbReference type="PANTHER" id="PTHR43542:SF1">
    <property type="entry name" value="METHYLTRANSFERASE"/>
    <property type="match status" value="1"/>
</dbReference>
<dbReference type="OrthoDB" id="9803017at2"/>
<name>A0A839RIQ3_9ACTN</name>
<protein>
    <submittedName>
        <fullName evidence="3">16S rRNA (Guanine966-N2)-methyltransferase</fullName>
        <ecNumber evidence="3">2.1.1.171</ecNumber>
    </submittedName>
</protein>
<dbReference type="PIRSF" id="PIRSF004553">
    <property type="entry name" value="CHP00095"/>
    <property type="match status" value="1"/>
</dbReference>
<dbReference type="Proteomes" id="UP000567922">
    <property type="component" value="Unassembled WGS sequence"/>
</dbReference>
<organism evidence="3 4">
    <name type="scientific">Hoyosella altamirensis</name>
    <dbReference type="NCBI Taxonomy" id="616997"/>
    <lineage>
        <taxon>Bacteria</taxon>
        <taxon>Bacillati</taxon>
        <taxon>Actinomycetota</taxon>
        <taxon>Actinomycetes</taxon>
        <taxon>Mycobacteriales</taxon>
        <taxon>Hoyosellaceae</taxon>
        <taxon>Hoyosella</taxon>
    </lineage>
</organism>
<dbReference type="PROSITE" id="PS00092">
    <property type="entry name" value="N6_MTASE"/>
    <property type="match status" value="1"/>
</dbReference>
<dbReference type="InterPro" id="IPR002052">
    <property type="entry name" value="DNA_methylase_N6_adenine_CS"/>
</dbReference>
<evidence type="ECO:0000313" key="3">
    <source>
        <dbReference type="EMBL" id="MBB3036267.1"/>
    </source>
</evidence>
<reference evidence="3 4" key="1">
    <citation type="submission" date="2020-08" db="EMBL/GenBank/DDBJ databases">
        <title>Sequencing the genomes of 1000 actinobacteria strains.</title>
        <authorList>
            <person name="Klenk H.-P."/>
        </authorList>
    </citation>
    <scope>NUCLEOTIDE SEQUENCE [LARGE SCALE GENOMIC DNA]</scope>
    <source>
        <strain evidence="3 4">DSM 45258</strain>
    </source>
</reference>
<dbReference type="PANTHER" id="PTHR43542">
    <property type="entry name" value="METHYLTRANSFERASE"/>
    <property type="match status" value="1"/>
</dbReference>
<dbReference type="RefSeq" id="WP_064440187.1">
    <property type="nucleotide sequence ID" value="NZ_BDDI01000007.1"/>
</dbReference>
<dbReference type="GO" id="GO:0003676">
    <property type="term" value="F:nucleic acid binding"/>
    <property type="evidence" value="ECO:0007669"/>
    <property type="project" value="InterPro"/>
</dbReference>
<dbReference type="Gene3D" id="3.40.50.150">
    <property type="entry name" value="Vaccinia Virus protein VP39"/>
    <property type="match status" value="1"/>
</dbReference>
<evidence type="ECO:0000256" key="2">
    <source>
        <dbReference type="ARBA" id="ARBA00022679"/>
    </source>
</evidence>